<feature type="compositionally biased region" description="Basic and acidic residues" evidence="6">
    <location>
        <begin position="544"/>
        <end position="558"/>
    </location>
</feature>
<protein>
    <recommendedName>
        <fullName evidence="4">phosphatidate phosphatase</fullName>
        <ecNumber evidence="4">3.1.3.4</ecNumber>
    </recommendedName>
</protein>
<feature type="compositionally biased region" description="Basic residues" evidence="6">
    <location>
        <begin position="148"/>
        <end position="161"/>
    </location>
</feature>
<dbReference type="Gene3D" id="3.40.50.1000">
    <property type="entry name" value="HAD superfamily/HAD-like"/>
    <property type="match status" value="1"/>
</dbReference>
<evidence type="ECO:0000259" key="7">
    <source>
        <dbReference type="SMART" id="SM00775"/>
    </source>
</evidence>
<dbReference type="GO" id="GO:0008195">
    <property type="term" value="F:phosphatidate phosphatase activity"/>
    <property type="evidence" value="ECO:0007669"/>
    <property type="project" value="UniProtKB-EC"/>
</dbReference>
<evidence type="ECO:0000256" key="5">
    <source>
        <dbReference type="ARBA" id="ARBA00022801"/>
    </source>
</evidence>
<feature type="compositionally biased region" description="Polar residues" evidence="6">
    <location>
        <begin position="236"/>
        <end position="249"/>
    </location>
</feature>
<dbReference type="Pfam" id="PF04571">
    <property type="entry name" value="Lipin_N"/>
    <property type="match status" value="1"/>
</dbReference>
<evidence type="ECO:0000313" key="8">
    <source>
        <dbReference type="Ensembl" id="ENSCLMP00005036130.1"/>
    </source>
</evidence>
<feature type="domain" description="LNS2/PITP" evidence="7">
    <location>
        <begin position="651"/>
        <end position="807"/>
    </location>
</feature>
<dbReference type="GO" id="GO:0045944">
    <property type="term" value="P:positive regulation of transcription by RNA polymerase II"/>
    <property type="evidence" value="ECO:0007669"/>
    <property type="project" value="TreeGrafter"/>
</dbReference>
<evidence type="ECO:0000256" key="3">
    <source>
        <dbReference type="ARBA" id="ARBA00005476"/>
    </source>
</evidence>
<dbReference type="Pfam" id="PF08235">
    <property type="entry name" value="LNS2"/>
    <property type="match status" value="1"/>
</dbReference>
<dbReference type="Pfam" id="PF16876">
    <property type="entry name" value="Lipin_mid"/>
    <property type="match status" value="1"/>
</dbReference>
<dbReference type="AlphaFoldDB" id="A0A8C3G5P0"/>
<dbReference type="PANTHER" id="PTHR12181:SF11">
    <property type="entry name" value="PHOSPHATIDATE PHOSPHATASE LPIN2"/>
    <property type="match status" value="1"/>
</dbReference>
<feature type="compositionally biased region" description="Polar residues" evidence="6">
    <location>
        <begin position="410"/>
        <end position="420"/>
    </location>
</feature>
<evidence type="ECO:0000256" key="6">
    <source>
        <dbReference type="SAM" id="MobiDB-lite"/>
    </source>
</evidence>
<dbReference type="GeneTree" id="ENSGT00940000156313"/>
<evidence type="ECO:0000313" key="9">
    <source>
        <dbReference type="Proteomes" id="UP000694565"/>
    </source>
</evidence>
<dbReference type="InterPro" id="IPR031315">
    <property type="entry name" value="LNS2/PITP"/>
</dbReference>
<name>A0A8C3G5P0_CYCLU</name>
<dbReference type="EC" id="3.1.3.4" evidence="4"/>
<accession>A0A8C3G5P0</accession>
<feature type="compositionally biased region" description="Acidic residues" evidence="6">
    <location>
        <begin position="128"/>
        <end position="138"/>
    </location>
</feature>
<feature type="region of interest" description="Disordered" evidence="6">
    <location>
        <begin position="221"/>
        <end position="254"/>
    </location>
</feature>
<comment type="cofactor">
    <cofactor evidence="2">
        <name>Mg(2+)</name>
        <dbReference type="ChEBI" id="CHEBI:18420"/>
    </cofactor>
</comment>
<feature type="region of interest" description="Disordered" evidence="6">
    <location>
        <begin position="128"/>
        <end position="174"/>
    </location>
</feature>
<reference evidence="8" key="2">
    <citation type="submission" date="2025-09" db="UniProtKB">
        <authorList>
            <consortium name="Ensembl"/>
        </authorList>
    </citation>
    <scope>IDENTIFICATION</scope>
</reference>
<evidence type="ECO:0000256" key="1">
    <source>
        <dbReference type="ARBA" id="ARBA00001180"/>
    </source>
</evidence>
<dbReference type="Proteomes" id="UP000694565">
    <property type="component" value="Unplaced"/>
</dbReference>
<dbReference type="SMART" id="SM00775">
    <property type="entry name" value="LNS2"/>
    <property type="match status" value="1"/>
</dbReference>
<dbReference type="InterPro" id="IPR036412">
    <property type="entry name" value="HAD-like_sf"/>
</dbReference>
<dbReference type="InterPro" id="IPR007651">
    <property type="entry name" value="Lipin_N"/>
</dbReference>
<dbReference type="InterPro" id="IPR026058">
    <property type="entry name" value="LIPIN"/>
</dbReference>
<feature type="region of interest" description="Disordered" evidence="6">
    <location>
        <begin position="405"/>
        <end position="431"/>
    </location>
</feature>
<feature type="region of interest" description="Disordered" evidence="6">
    <location>
        <begin position="312"/>
        <end position="364"/>
    </location>
</feature>
<dbReference type="GO" id="GO:0009062">
    <property type="term" value="P:fatty acid catabolic process"/>
    <property type="evidence" value="ECO:0007669"/>
    <property type="project" value="TreeGrafter"/>
</dbReference>
<comment type="catalytic activity">
    <reaction evidence="1">
        <text>a 1,2-diacyl-sn-glycero-3-phosphate + H2O = a 1,2-diacyl-sn-glycerol + phosphate</text>
        <dbReference type="Rhea" id="RHEA:27429"/>
        <dbReference type="ChEBI" id="CHEBI:15377"/>
        <dbReference type="ChEBI" id="CHEBI:17815"/>
        <dbReference type="ChEBI" id="CHEBI:43474"/>
        <dbReference type="ChEBI" id="CHEBI:58608"/>
        <dbReference type="EC" id="3.1.3.4"/>
    </reaction>
    <physiologicalReaction direction="left-to-right" evidence="1">
        <dbReference type="Rhea" id="RHEA:27430"/>
    </physiologicalReaction>
</comment>
<feature type="compositionally biased region" description="Polar residues" evidence="6">
    <location>
        <begin position="348"/>
        <end position="362"/>
    </location>
</feature>
<dbReference type="GO" id="GO:0003713">
    <property type="term" value="F:transcription coactivator activity"/>
    <property type="evidence" value="ECO:0007669"/>
    <property type="project" value="TreeGrafter"/>
</dbReference>
<dbReference type="SUPFAM" id="SSF56784">
    <property type="entry name" value="HAD-like"/>
    <property type="match status" value="1"/>
</dbReference>
<dbReference type="GO" id="GO:0032869">
    <property type="term" value="P:cellular response to insulin stimulus"/>
    <property type="evidence" value="ECO:0007669"/>
    <property type="project" value="TreeGrafter"/>
</dbReference>
<keyword evidence="9" id="KW-1185">Reference proteome</keyword>
<dbReference type="GO" id="GO:0019432">
    <property type="term" value="P:triglyceride biosynthetic process"/>
    <property type="evidence" value="ECO:0007669"/>
    <property type="project" value="TreeGrafter"/>
</dbReference>
<comment type="similarity">
    <text evidence="3">Belongs to the lipin family.</text>
</comment>
<dbReference type="InterPro" id="IPR013209">
    <property type="entry name" value="LNS2"/>
</dbReference>
<proteinExistence type="inferred from homology"/>
<evidence type="ECO:0000256" key="4">
    <source>
        <dbReference type="ARBA" id="ARBA00012638"/>
    </source>
</evidence>
<sequence>MNYVGQLAGQVLVTVKELYKGINQATLSGCIDVVVVRQREGTYQCSPFHVRFGKLGVLRSKEKVIDIEVNGEPVELHMKLGDNGEAFFVQEAEQLNIVPAHLATSPIPTESHLFWMSEVEHRALKDLEDDPADPEDPPEPPAPSTMATKKKKKRRKKHKGDPRREELTPPMSVTTGNAIAANAPAIFEMDLSSDEEAAVHVSRSPSITTMRDIDPKLPAARRSLDGYPLSDGDWPSNDSHGLSQAFSPKSDSELMVRPSESLLRAESHMQWTWGEFPETTRVTKKELLKKVTITPSESTHFRVILSSEAMENETEIERGDGASSSLCTIVKPKPRTPMTTPLDVQPPNVATSTPFNSQLSDSPSKKKGMFDGPFFCHLLVDIFLRGYVVLFCCFSESEAATKHWMDSEMHSGSQSPQSVGSAAADSGTECLSDSASDLPDVTLSLCGGLTENAEISKERFMEHIITYLEFSENPAIIDNPNLVVKIGNRYYNWTLAAPLILSLQAFQKNLPKVTEEAWVKEKMPKKSGRWWFWRKRADSTIKQSETKLETKEECHLEEEGTSIPKTGDSSSDEDAKEVSVASCQERLQPIDSQHHPSQHSYRKSLRLSSDQIASLKLKEGPNDVTFSITTQYQGTCRCEGTIYLWNWDDKVIISDIDGTITKSDVFGQILPQLGKDWTHQGIAKLYHSVAENGYKFLYCSARAIGMADMTRGYLQWVNDGGTILPRGPLMLSPSSLFSAFHREVIEKKPEIFKIECLTDIKNLFQHNKQPFYAAFGNRANDVFAYKEVGVPVCRIFTVNPKGELIQEQTKGNKSTYCRLSELVEHVFPLLSKEQNEAFVLPEYSSFCYWRQPIPGINPDELL</sequence>
<dbReference type="InterPro" id="IPR031703">
    <property type="entry name" value="Lipin_mid"/>
</dbReference>
<dbReference type="Ensembl" id="ENSCLMT00005037564.1">
    <property type="protein sequence ID" value="ENSCLMP00005036130.1"/>
    <property type="gene ID" value="ENSCLMG00005016686.1"/>
</dbReference>
<organism evidence="8 9">
    <name type="scientific">Cyclopterus lumpus</name>
    <name type="common">Lumpsucker</name>
    <dbReference type="NCBI Taxonomy" id="8103"/>
    <lineage>
        <taxon>Eukaryota</taxon>
        <taxon>Metazoa</taxon>
        <taxon>Chordata</taxon>
        <taxon>Craniata</taxon>
        <taxon>Vertebrata</taxon>
        <taxon>Euteleostomi</taxon>
        <taxon>Actinopterygii</taxon>
        <taxon>Neopterygii</taxon>
        <taxon>Teleostei</taxon>
        <taxon>Neoteleostei</taxon>
        <taxon>Acanthomorphata</taxon>
        <taxon>Eupercaria</taxon>
        <taxon>Perciformes</taxon>
        <taxon>Cottioidei</taxon>
        <taxon>Cottales</taxon>
        <taxon>Cyclopteridae</taxon>
        <taxon>Cyclopterus</taxon>
    </lineage>
</organism>
<gene>
    <name evidence="8" type="primary">lpin2</name>
</gene>
<feature type="region of interest" description="Disordered" evidence="6">
    <location>
        <begin position="544"/>
        <end position="578"/>
    </location>
</feature>
<dbReference type="GO" id="GO:0005634">
    <property type="term" value="C:nucleus"/>
    <property type="evidence" value="ECO:0007669"/>
    <property type="project" value="TreeGrafter"/>
</dbReference>
<dbReference type="GO" id="GO:0005829">
    <property type="term" value="C:cytosol"/>
    <property type="evidence" value="ECO:0007669"/>
    <property type="project" value="TreeGrafter"/>
</dbReference>
<dbReference type="PANTHER" id="PTHR12181">
    <property type="entry name" value="LIPIN"/>
    <property type="match status" value="1"/>
</dbReference>
<keyword evidence="5" id="KW-0378">Hydrolase</keyword>
<dbReference type="GO" id="GO:0005789">
    <property type="term" value="C:endoplasmic reticulum membrane"/>
    <property type="evidence" value="ECO:0007669"/>
    <property type="project" value="TreeGrafter"/>
</dbReference>
<reference evidence="8" key="1">
    <citation type="submission" date="2025-08" db="UniProtKB">
        <authorList>
            <consortium name="Ensembl"/>
        </authorList>
    </citation>
    <scope>IDENTIFICATION</scope>
</reference>
<dbReference type="InterPro" id="IPR023214">
    <property type="entry name" value="HAD_sf"/>
</dbReference>
<evidence type="ECO:0000256" key="2">
    <source>
        <dbReference type="ARBA" id="ARBA00001946"/>
    </source>
</evidence>